<keyword evidence="2" id="KW-1185">Reference proteome</keyword>
<organism evidence="1 2">
    <name type="scientific">Gossypium trilobum</name>
    <dbReference type="NCBI Taxonomy" id="34281"/>
    <lineage>
        <taxon>Eukaryota</taxon>
        <taxon>Viridiplantae</taxon>
        <taxon>Streptophyta</taxon>
        <taxon>Embryophyta</taxon>
        <taxon>Tracheophyta</taxon>
        <taxon>Spermatophyta</taxon>
        <taxon>Magnoliopsida</taxon>
        <taxon>eudicotyledons</taxon>
        <taxon>Gunneridae</taxon>
        <taxon>Pentapetalae</taxon>
        <taxon>rosids</taxon>
        <taxon>malvids</taxon>
        <taxon>Malvales</taxon>
        <taxon>Malvaceae</taxon>
        <taxon>Malvoideae</taxon>
        <taxon>Gossypium</taxon>
    </lineage>
</organism>
<dbReference type="Proteomes" id="UP000593568">
    <property type="component" value="Unassembled WGS sequence"/>
</dbReference>
<protein>
    <submittedName>
        <fullName evidence="1">Uncharacterized protein</fullName>
    </submittedName>
</protein>
<accession>A0A7J9F5X6</accession>
<evidence type="ECO:0000313" key="1">
    <source>
        <dbReference type="EMBL" id="MBA0780591.1"/>
    </source>
</evidence>
<proteinExistence type="predicted"/>
<gene>
    <name evidence="1" type="ORF">Gotri_004677</name>
</gene>
<reference evidence="1 2" key="1">
    <citation type="journal article" date="2019" name="Genome Biol. Evol.">
        <title>Insights into the evolution of the New World diploid cottons (Gossypium, subgenus Houzingenia) based on genome sequencing.</title>
        <authorList>
            <person name="Grover C.E."/>
            <person name="Arick M.A. 2nd"/>
            <person name="Thrash A."/>
            <person name="Conover J.L."/>
            <person name="Sanders W.S."/>
            <person name="Peterson D.G."/>
            <person name="Frelichowski J.E."/>
            <person name="Scheffler J.A."/>
            <person name="Scheffler B.E."/>
            <person name="Wendel J.F."/>
        </authorList>
    </citation>
    <scope>NUCLEOTIDE SEQUENCE [LARGE SCALE GENOMIC DNA]</scope>
    <source>
        <strain evidence="1">8</strain>
        <tissue evidence="1">Leaf</tissue>
    </source>
</reference>
<comment type="caution">
    <text evidence="1">The sequence shown here is derived from an EMBL/GenBank/DDBJ whole genome shotgun (WGS) entry which is preliminary data.</text>
</comment>
<name>A0A7J9F5X6_9ROSI</name>
<sequence>MLEVVVPKATYKNILMGLSNSNDSLQMLEDFEIQEGGA</sequence>
<dbReference type="EMBL" id="JABEZW010000011">
    <property type="protein sequence ID" value="MBA0780591.1"/>
    <property type="molecule type" value="Genomic_DNA"/>
</dbReference>
<dbReference type="AlphaFoldDB" id="A0A7J9F5X6"/>
<evidence type="ECO:0000313" key="2">
    <source>
        <dbReference type="Proteomes" id="UP000593568"/>
    </source>
</evidence>